<reference evidence="1 2" key="1">
    <citation type="submission" date="2020-12" db="EMBL/GenBank/DDBJ databases">
        <title>HMF7856_wgs.fasta genome submission.</title>
        <authorList>
            <person name="Kang H."/>
            <person name="Kim H."/>
            <person name="Joh K."/>
        </authorList>
    </citation>
    <scope>NUCLEOTIDE SEQUENCE [LARGE SCALE GENOMIC DNA]</scope>
    <source>
        <strain evidence="1 2">HMF7856</strain>
    </source>
</reference>
<evidence type="ECO:0000313" key="1">
    <source>
        <dbReference type="EMBL" id="QQL50223.1"/>
    </source>
</evidence>
<dbReference type="Proteomes" id="UP000429232">
    <property type="component" value="Chromosome"/>
</dbReference>
<dbReference type="InterPro" id="IPR050742">
    <property type="entry name" value="Helicase_Restrict-Modif_Enz"/>
</dbReference>
<dbReference type="SMART" id="SM00490">
    <property type="entry name" value="HELICc"/>
    <property type="match status" value="1"/>
</dbReference>
<dbReference type="SUPFAM" id="SSF52540">
    <property type="entry name" value="P-loop containing nucleoside triphosphate hydrolases"/>
    <property type="match status" value="1"/>
</dbReference>
<keyword evidence="2" id="KW-1185">Reference proteome</keyword>
<dbReference type="GO" id="GO:0004386">
    <property type="term" value="F:helicase activity"/>
    <property type="evidence" value="ECO:0007669"/>
    <property type="project" value="UniProtKB-KW"/>
</dbReference>
<keyword evidence="1" id="KW-0347">Helicase</keyword>
<keyword evidence="1" id="KW-0378">Hydrolase</keyword>
<dbReference type="PROSITE" id="PS51194">
    <property type="entry name" value="HELICASE_CTER"/>
    <property type="match status" value="1"/>
</dbReference>
<dbReference type="SMART" id="SM00487">
    <property type="entry name" value="DEXDc"/>
    <property type="match status" value="1"/>
</dbReference>
<dbReference type="InterPro" id="IPR001650">
    <property type="entry name" value="Helicase_C-like"/>
</dbReference>
<dbReference type="PROSITE" id="PS51192">
    <property type="entry name" value="HELICASE_ATP_BIND_1"/>
    <property type="match status" value="1"/>
</dbReference>
<dbReference type="Pfam" id="PF04851">
    <property type="entry name" value="ResIII"/>
    <property type="match status" value="1"/>
</dbReference>
<sequence>MDLQIKSTSALHDYQEKDVRKILSDLKDNSSTSKLLYQLPTGGGKTRIFSELAKYLIEDQSKGVLILTHRIELCRQTSKTLKNLGIKNTIIDSHLKKIPHMLNNGCYVAMVETLYHRIEDKIFDTTQIGLVIVDEAHHNSFNKLLLHFENAKILGVTATPLSSDAEHPLKNFYNKLIVGEGVSSLITKQHLAKPKTYRYDVELNTLTEGTNGDFSTASSDELYSSPGMLELLYDAYMAHARGKKTLIFNNGIFTSNNVLQYFHEKGLNVKSLDNHTEASERKFILKWFKNTKDAILTSVSILTTGFDEPSVKAVMLNRATNSLTLLHQMIGRGSRCLPDKKSFTIVDLGNNIERLGKWEEPIDWTVIFDNPELYYHSISTKTEFDDHHILPSIHAKFPNTTHIAFDVQATFKDVKDKNLKTSLVLKKSIDQHVKMCLENSKCIPSALILVSELDKEIEWRVKQFTKCLGNVTKNYREYLLADYKTKLTDKIKSSSFANTNDLKVA</sequence>
<dbReference type="GO" id="GO:0005829">
    <property type="term" value="C:cytosol"/>
    <property type="evidence" value="ECO:0007669"/>
    <property type="project" value="TreeGrafter"/>
</dbReference>
<name>A0A6I4HUE9_9SPHI</name>
<keyword evidence="1" id="KW-0067">ATP-binding</keyword>
<dbReference type="Gene3D" id="3.40.50.300">
    <property type="entry name" value="P-loop containing nucleotide triphosphate hydrolases"/>
    <property type="match status" value="2"/>
</dbReference>
<accession>A0A6I4HUE9</accession>
<dbReference type="GO" id="GO:0016787">
    <property type="term" value="F:hydrolase activity"/>
    <property type="evidence" value="ECO:0007669"/>
    <property type="project" value="InterPro"/>
</dbReference>
<dbReference type="KEGG" id="mgik:GO620_001865"/>
<dbReference type="InterPro" id="IPR014001">
    <property type="entry name" value="Helicase_ATP-bd"/>
</dbReference>
<proteinExistence type="predicted"/>
<dbReference type="PANTHER" id="PTHR47396:SF1">
    <property type="entry name" value="ATP-DEPENDENT HELICASE IRC3-RELATED"/>
    <property type="match status" value="1"/>
</dbReference>
<dbReference type="PANTHER" id="PTHR47396">
    <property type="entry name" value="TYPE I RESTRICTION ENZYME ECOKI R PROTEIN"/>
    <property type="match status" value="1"/>
</dbReference>
<dbReference type="GO" id="GO:0005524">
    <property type="term" value="F:ATP binding"/>
    <property type="evidence" value="ECO:0007669"/>
    <property type="project" value="InterPro"/>
</dbReference>
<dbReference type="InterPro" id="IPR006935">
    <property type="entry name" value="Helicase/UvrB_N"/>
</dbReference>
<dbReference type="InterPro" id="IPR027417">
    <property type="entry name" value="P-loop_NTPase"/>
</dbReference>
<protein>
    <submittedName>
        <fullName evidence="1">DEAD/DEAH box helicase</fullName>
    </submittedName>
</protein>
<keyword evidence="1" id="KW-0547">Nucleotide-binding</keyword>
<dbReference type="AlphaFoldDB" id="A0A6I4HUE9"/>
<evidence type="ECO:0000313" key="2">
    <source>
        <dbReference type="Proteomes" id="UP000429232"/>
    </source>
</evidence>
<dbReference type="GO" id="GO:0003677">
    <property type="term" value="F:DNA binding"/>
    <property type="evidence" value="ECO:0007669"/>
    <property type="project" value="InterPro"/>
</dbReference>
<dbReference type="RefSeq" id="WP_157522742.1">
    <property type="nucleotide sequence ID" value="NZ_CP066775.1"/>
</dbReference>
<gene>
    <name evidence="1" type="ORF">GO620_001865</name>
</gene>
<organism evidence="1 2">
    <name type="scientific">Mucilaginibacter ginkgonis</name>
    <dbReference type="NCBI Taxonomy" id="2682091"/>
    <lineage>
        <taxon>Bacteria</taxon>
        <taxon>Pseudomonadati</taxon>
        <taxon>Bacteroidota</taxon>
        <taxon>Sphingobacteriia</taxon>
        <taxon>Sphingobacteriales</taxon>
        <taxon>Sphingobacteriaceae</taxon>
        <taxon>Mucilaginibacter</taxon>
    </lineage>
</organism>
<dbReference type="Pfam" id="PF00271">
    <property type="entry name" value="Helicase_C"/>
    <property type="match status" value="1"/>
</dbReference>
<dbReference type="EMBL" id="CP066775">
    <property type="protein sequence ID" value="QQL50223.1"/>
    <property type="molecule type" value="Genomic_DNA"/>
</dbReference>